<accession>A0A2G9UVR5</accession>
<dbReference type="Proteomes" id="UP000230423">
    <property type="component" value="Unassembled WGS sequence"/>
</dbReference>
<reference evidence="3 4" key="1">
    <citation type="submission" date="2015-09" db="EMBL/GenBank/DDBJ databases">
        <title>Draft genome of the parasitic nematode Teladorsagia circumcincta isolate WARC Sus (inbred).</title>
        <authorList>
            <person name="Mitreva M."/>
        </authorList>
    </citation>
    <scope>NUCLEOTIDE SEQUENCE [LARGE SCALE GENOMIC DNA]</scope>
    <source>
        <strain evidence="3 4">S</strain>
    </source>
</reference>
<name>A0A2G9UVR5_TELCI</name>
<dbReference type="OrthoDB" id="10256463at2759"/>
<feature type="region of interest" description="Disordered" evidence="1">
    <location>
        <begin position="1"/>
        <end position="53"/>
    </location>
</feature>
<dbReference type="EMBL" id="KZ345299">
    <property type="protein sequence ID" value="PIO74325.1"/>
    <property type="molecule type" value="Genomic_DNA"/>
</dbReference>
<evidence type="ECO:0000313" key="3">
    <source>
        <dbReference type="EMBL" id="PIO74325.1"/>
    </source>
</evidence>
<keyword evidence="2" id="KW-0812">Transmembrane</keyword>
<evidence type="ECO:0000256" key="1">
    <source>
        <dbReference type="SAM" id="MobiDB-lite"/>
    </source>
</evidence>
<keyword evidence="4" id="KW-1185">Reference proteome</keyword>
<organism evidence="3 4">
    <name type="scientific">Teladorsagia circumcincta</name>
    <name type="common">Brown stomach worm</name>
    <name type="synonym">Ostertagia circumcincta</name>
    <dbReference type="NCBI Taxonomy" id="45464"/>
    <lineage>
        <taxon>Eukaryota</taxon>
        <taxon>Metazoa</taxon>
        <taxon>Ecdysozoa</taxon>
        <taxon>Nematoda</taxon>
        <taxon>Chromadorea</taxon>
        <taxon>Rhabditida</taxon>
        <taxon>Rhabditina</taxon>
        <taxon>Rhabditomorpha</taxon>
        <taxon>Strongyloidea</taxon>
        <taxon>Trichostrongylidae</taxon>
        <taxon>Teladorsagia</taxon>
    </lineage>
</organism>
<proteinExistence type="predicted"/>
<keyword evidence="2" id="KW-1133">Transmembrane helix</keyword>
<protein>
    <submittedName>
        <fullName evidence="3">Uncharacterized protein</fullName>
    </submittedName>
</protein>
<gene>
    <name evidence="3" type="ORF">TELCIR_03668</name>
</gene>
<evidence type="ECO:0000256" key="2">
    <source>
        <dbReference type="SAM" id="Phobius"/>
    </source>
</evidence>
<feature type="compositionally biased region" description="Low complexity" evidence="1">
    <location>
        <begin position="35"/>
        <end position="53"/>
    </location>
</feature>
<sequence>MSPQQLFRQNEDDIMGDFGAMEPPSYPYADTRQRASSSSGLGTSASAAPPPKADSVPFDFQSQLGHMVWEAGTKQVQDTFKSYGRIDLFRPYFDVEPSQVRIRLLRSFVPRRPSQMVTSPDLYGPSMGLLVCIHARIPSHRVVLAGAAIALHTILIFYLHFGFHVMLEEIDLIIDGTEDGIASAVKGTLSLQS</sequence>
<feature type="transmembrane region" description="Helical" evidence="2">
    <location>
        <begin position="142"/>
        <end position="161"/>
    </location>
</feature>
<dbReference type="AlphaFoldDB" id="A0A2G9UVR5"/>
<keyword evidence="2" id="KW-0472">Membrane</keyword>
<evidence type="ECO:0000313" key="4">
    <source>
        <dbReference type="Proteomes" id="UP000230423"/>
    </source>
</evidence>